<name>K8WIB3_9GAMM</name>
<dbReference type="Pfam" id="PF10995">
    <property type="entry name" value="CBP_BcsE"/>
    <property type="match status" value="1"/>
</dbReference>
<dbReference type="eggNOG" id="ENOG502Z9EC">
    <property type="taxonomic scope" value="Bacteria"/>
</dbReference>
<dbReference type="InterPro" id="IPR017745">
    <property type="entry name" value="BcsE"/>
</dbReference>
<protein>
    <recommendedName>
        <fullName evidence="1">Cellulose biosynthesis protein BcsE</fullName>
    </recommendedName>
</protein>
<dbReference type="STRING" id="1141662.OOA_15265"/>
<proteinExistence type="predicted"/>
<gene>
    <name evidence="2" type="ORF">OOA_15265</name>
</gene>
<dbReference type="AlphaFoldDB" id="K8WIB3"/>
<evidence type="ECO:0000313" key="2">
    <source>
        <dbReference type="EMBL" id="EKT57237.1"/>
    </source>
</evidence>
<dbReference type="HOGENOM" id="CLU_039389_2_0_6"/>
<sequence>MKNIITYTLGISHLDDTAQNMMTNEIYWLSIDSKSDINNIVNQLVKSNNNKSYLINISSELNNYINNNNEKEYHKNSKQVFFKRFNKEKLDYKKYINCIKSQKNSLAILYIPQNDLNYLTNDNVHKLLKKIKLAAIKFNCSVCFISKNPNLIKLSELLSGKFRILSGFSSLSTVDLGYEYKIHYWLTQSSILSNLAINLQYQHGNFTLDTKSRNTITYRSDENIYYVHKNIIDDKILHSDNWNLINTNHELVEIAEKSYSATLVFSINKIVEIDELAEKIHLIRSTRGNNLKIAIIESQPCIRFSDERLLLACGANLVVHNGTSLAYLFSLLESIQSQVFSKILLNDVKCLIDGMKPLRIKGIISSNVFGDSVNILLQNGLLPIDGKGLLFIFEPMKGLQPEQAFTLCKIRRYGDIITVHDDKIYLFLFSCRLTDEHSALSNIFQLPVENIFQRKATYSRDKDIMQHLKPLLNNTHSAEIAGIKPILNNSSTSIAPEPSVYRPKPITLKFR</sequence>
<dbReference type="RefSeq" id="WP_008913038.1">
    <property type="nucleotide sequence ID" value="NZ_KB233224.1"/>
</dbReference>
<dbReference type="OrthoDB" id="5840260at2"/>
<dbReference type="NCBIfam" id="TIGR03369">
    <property type="entry name" value="cellulose_bcsE"/>
    <property type="match status" value="1"/>
</dbReference>
<organism evidence="2 3">
    <name type="scientific">Providencia burhodogranariea DSM 19968</name>
    <dbReference type="NCBI Taxonomy" id="1141662"/>
    <lineage>
        <taxon>Bacteria</taxon>
        <taxon>Pseudomonadati</taxon>
        <taxon>Pseudomonadota</taxon>
        <taxon>Gammaproteobacteria</taxon>
        <taxon>Enterobacterales</taxon>
        <taxon>Morganellaceae</taxon>
        <taxon>Providencia</taxon>
    </lineage>
</organism>
<dbReference type="PATRIC" id="fig|1141662.3.peg.3099"/>
<dbReference type="GO" id="GO:0035438">
    <property type="term" value="F:cyclic-di-GMP binding"/>
    <property type="evidence" value="ECO:0007669"/>
    <property type="project" value="InterPro"/>
</dbReference>
<dbReference type="Proteomes" id="UP000009336">
    <property type="component" value="Unassembled WGS sequence"/>
</dbReference>
<dbReference type="EMBL" id="AKKL01000040">
    <property type="protein sequence ID" value="EKT57237.1"/>
    <property type="molecule type" value="Genomic_DNA"/>
</dbReference>
<evidence type="ECO:0000313" key="3">
    <source>
        <dbReference type="Proteomes" id="UP000009336"/>
    </source>
</evidence>
<evidence type="ECO:0000256" key="1">
    <source>
        <dbReference type="NCBIfam" id="TIGR03369"/>
    </source>
</evidence>
<keyword evidence="3" id="KW-1185">Reference proteome</keyword>
<accession>K8WIB3</accession>
<comment type="caution">
    <text evidence="2">The sequence shown here is derived from an EMBL/GenBank/DDBJ whole genome shotgun (WGS) entry which is preliminary data.</text>
</comment>
<reference evidence="2 3" key="1">
    <citation type="journal article" date="2012" name="BMC Genomics">
        <title>Comparative genomics of bacteria in the genus Providencia isolated from wild Drosophila melanogaster.</title>
        <authorList>
            <person name="Galac M.R."/>
            <person name="Lazzaro B.P."/>
        </authorList>
    </citation>
    <scope>NUCLEOTIDE SEQUENCE [LARGE SCALE GENOMIC DNA]</scope>
    <source>
        <strain evidence="2 3">DSM 19968</strain>
    </source>
</reference>